<keyword evidence="1" id="KW-0472">Membrane</keyword>
<comment type="caution">
    <text evidence="2">The sequence shown here is derived from an EMBL/GenBank/DDBJ whole genome shotgun (WGS) entry which is preliminary data.</text>
</comment>
<sequence>MSLISIKPGGAIISEKATMSIAVGSGTGVGVSVAKGAENYQSMLNSSLHDILAGNFVWYGSDIAFVVGTILSVVGISVTVARMIISRSQEQRSAI</sequence>
<dbReference type="Proteomes" id="UP001279860">
    <property type="component" value="Unassembled WGS sequence"/>
</dbReference>
<feature type="transmembrane region" description="Helical" evidence="1">
    <location>
        <begin position="63"/>
        <end position="85"/>
    </location>
</feature>
<proteinExistence type="predicted"/>
<keyword evidence="3" id="KW-1185">Reference proteome</keyword>
<organism evidence="2 3">
    <name type="scientific">Vibrio rhizosphaerae</name>
    <dbReference type="NCBI Taxonomy" id="398736"/>
    <lineage>
        <taxon>Bacteria</taxon>
        <taxon>Pseudomonadati</taxon>
        <taxon>Pseudomonadota</taxon>
        <taxon>Gammaproteobacteria</taxon>
        <taxon>Vibrionales</taxon>
        <taxon>Vibrionaceae</taxon>
        <taxon>Vibrio</taxon>
    </lineage>
</organism>
<evidence type="ECO:0000313" key="2">
    <source>
        <dbReference type="EMBL" id="MDW6094040.1"/>
    </source>
</evidence>
<evidence type="ECO:0000256" key="1">
    <source>
        <dbReference type="SAM" id="Phobius"/>
    </source>
</evidence>
<reference evidence="2 3" key="1">
    <citation type="submission" date="2023-11" db="EMBL/GenBank/DDBJ databases">
        <title>Plant-associative lifestyle of Vibrio porteresiae and its evolutionary dynamics.</title>
        <authorList>
            <person name="Rameshkumar N."/>
            <person name="Kirti K."/>
        </authorList>
    </citation>
    <scope>NUCLEOTIDE SEQUENCE [LARGE SCALE GENOMIC DNA]</scope>
    <source>
        <strain evidence="2 3">MSSRF7</strain>
    </source>
</reference>
<protein>
    <submittedName>
        <fullName evidence="2">Uncharacterized protein</fullName>
    </submittedName>
</protein>
<accession>A0ABU4IXB4</accession>
<name>A0ABU4IXB4_9VIBR</name>
<gene>
    <name evidence="2" type="ORF">SBX64_15990</name>
</gene>
<keyword evidence="1" id="KW-1133">Transmembrane helix</keyword>
<dbReference type="RefSeq" id="WP_318585394.1">
    <property type="nucleotide sequence ID" value="NZ_JAWRCP010000002.1"/>
</dbReference>
<keyword evidence="1" id="KW-0812">Transmembrane</keyword>
<evidence type="ECO:0000313" key="3">
    <source>
        <dbReference type="Proteomes" id="UP001279860"/>
    </source>
</evidence>
<dbReference type="EMBL" id="JAWRCP010000002">
    <property type="protein sequence ID" value="MDW6094040.1"/>
    <property type="molecule type" value="Genomic_DNA"/>
</dbReference>